<accession>A0ABY7H8U6</accession>
<evidence type="ECO:0000313" key="2">
    <source>
        <dbReference type="Proteomes" id="UP001164459"/>
    </source>
</evidence>
<keyword evidence="2" id="KW-1185">Reference proteome</keyword>
<proteinExistence type="predicted"/>
<evidence type="ECO:0000313" key="1">
    <source>
        <dbReference type="EMBL" id="WAS95510.1"/>
    </source>
</evidence>
<gene>
    <name evidence="1" type="ORF">O0S08_05055</name>
</gene>
<name>A0ABY7H8U6_9BACT</name>
<protein>
    <submittedName>
        <fullName evidence="1">Uncharacterized protein</fullName>
    </submittedName>
</protein>
<reference evidence="1" key="1">
    <citation type="submission" date="2022-11" db="EMBL/GenBank/DDBJ databases">
        <title>Minimal conservation of predation-associated metabolite biosynthetic gene clusters underscores biosynthetic potential of Myxococcota including descriptions for ten novel species: Archangium lansinium sp. nov., Myxococcus landrumus sp. nov., Nannocystis bai.</title>
        <authorList>
            <person name="Ahearne A."/>
            <person name="Stevens C."/>
            <person name="Dowd S."/>
        </authorList>
    </citation>
    <scope>NUCLEOTIDE SEQUENCE</scope>
    <source>
        <strain evidence="1">Fl3</strain>
    </source>
</reference>
<dbReference type="RefSeq" id="WP_269037851.1">
    <property type="nucleotide sequence ID" value="NZ_CP114040.1"/>
</dbReference>
<organism evidence="1 2">
    <name type="scientific">Nannocystis punicea</name>
    <dbReference type="NCBI Taxonomy" id="2995304"/>
    <lineage>
        <taxon>Bacteria</taxon>
        <taxon>Pseudomonadati</taxon>
        <taxon>Myxococcota</taxon>
        <taxon>Polyangia</taxon>
        <taxon>Nannocystales</taxon>
        <taxon>Nannocystaceae</taxon>
        <taxon>Nannocystis</taxon>
    </lineage>
</organism>
<sequence length="171" mass="19268">MPTITNSLVLDATNKALHDLDKSFSLPSLSSDKKSNKDWSCNFFAGANLEYVETASRGTQAQNNYGRDASQWPDRFAEQTFVNFSMAFKDSGANHNFNVFFDAGGSAFLIQTYLNNSVRISTPQRADDFIRLWKQLAGTNWATAYEALFYVRPPTQNNEYTSQWVTVVTGF</sequence>
<dbReference type="Proteomes" id="UP001164459">
    <property type="component" value="Chromosome"/>
</dbReference>
<dbReference type="EMBL" id="CP114040">
    <property type="protein sequence ID" value="WAS95510.1"/>
    <property type="molecule type" value="Genomic_DNA"/>
</dbReference>